<evidence type="ECO:0000313" key="1">
    <source>
        <dbReference type="EMBL" id="KFM58803.1"/>
    </source>
</evidence>
<organism evidence="1 2">
    <name type="scientific">Stegodyphus mimosarum</name>
    <name type="common">African social velvet spider</name>
    <dbReference type="NCBI Taxonomy" id="407821"/>
    <lineage>
        <taxon>Eukaryota</taxon>
        <taxon>Metazoa</taxon>
        <taxon>Ecdysozoa</taxon>
        <taxon>Arthropoda</taxon>
        <taxon>Chelicerata</taxon>
        <taxon>Arachnida</taxon>
        <taxon>Araneae</taxon>
        <taxon>Araneomorphae</taxon>
        <taxon>Entelegynae</taxon>
        <taxon>Eresoidea</taxon>
        <taxon>Eresidae</taxon>
        <taxon>Stegodyphus</taxon>
    </lineage>
</organism>
<reference evidence="1 2" key="1">
    <citation type="submission" date="2013-11" db="EMBL/GenBank/DDBJ databases">
        <title>Genome sequencing of Stegodyphus mimosarum.</title>
        <authorList>
            <person name="Bechsgaard J."/>
        </authorList>
    </citation>
    <scope>NUCLEOTIDE SEQUENCE [LARGE SCALE GENOMIC DNA]</scope>
</reference>
<dbReference type="AlphaFoldDB" id="A0A087T114"/>
<accession>A0A087T114</accession>
<protein>
    <submittedName>
        <fullName evidence="1">Uncharacterized protein</fullName>
    </submittedName>
</protein>
<feature type="non-terminal residue" evidence="1">
    <location>
        <position position="92"/>
    </location>
</feature>
<keyword evidence="2" id="KW-1185">Reference proteome</keyword>
<dbReference type="Proteomes" id="UP000054359">
    <property type="component" value="Unassembled WGS sequence"/>
</dbReference>
<dbReference type="EMBL" id="KK112900">
    <property type="protein sequence ID" value="KFM58803.1"/>
    <property type="molecule type" value="Genomic_DNA"/>
</dbReference>
<name>A0A087T114_STEMI</name>
<sequence>MSCDKRISSSATGNGDIAVTQSINYCSLHIETSAFISVWSVDTEQHVTFFKTVTFASFGLNLMPFSIKFLKNWFFTIVKLPYVYEIRLLFFY</sequence>
<gene>
    <name evidence="1" type="ORF">X975_03644</name>
</gene>
<evidence type="ECO:0000313" key="2">
    <source>
        <dbReference type="Proteomes" id="UP000054359"/>
    </source>
</evidence>
<proteinExistence type="predicted"/>